<organism evidence="2 3">
    <name type="scientific">Cercophora newfieldiana</name>
    <dbReference type="NCBI Taxonomy" id="92897"/>
    <lineage>
        <taxon>Eukaryota</taxon>
        <taxon>Fungi</taxon>
        <taxon>Dikarya</taxon>
        <taxon>Ascomycota</taxon>
        <taxon>Pezizomycotina</taxon>
        <taxon>Sordariomycetes</taxon>
        <taxon>Sordariomycetidae</taxon>
        <taxon>Sordariales</taxon>
        <taxon>Lasiosphaeriaceae</taxon>
        <taxon>Cercophora</taxon>
    </lineage>
</organism>
<evidence type="ECO:0000313" key="2">
    <source>
        <dbReference type="EMBL" id="KAK0651131.1"/>
    </source>
</evidence>
<reference evidence="2" key="1">
    <citation type="submission" date="2023-06" db="EMBL/GenBank/DDBJ databases">
        <title>Genome-scale phylogeny and comparative genomics of the fungal order Sordariales.</title>
        <authorList>
            <consortium name="Lawrence Berkeley National Laboratory"/>
            <person name="Hensen N."/>
            <person name="Bonometti L."/>
            <person name="Westerberg I."/>
            <person name="Brannstrom I.O."/>
            <person name="Guillou S."/>
            <person name="Cros-Aarteil S."/>
            <person name="Calhoun S."/>
            <person name="Haridas S."/>
            <person name="Kuo A."/>
            <person name="Mondo S."/>
            <person name="Pangilinan J."/>
            <person name="Riley R."/>
            <person name="Labutti K."/>
            <person name="Andreopoulos B."/>
            <person name="Lipzen A."/>
            <person name="Chen C."/>
            <person name="Yanf M."/>
            <person name="Daum C."/>
            <person name="Ng V."/>
            <person name="Clum A."/>
            <person name="Steindorff A."/>
            <person name="Ohm R."/>
            <person name="Martin F."/>
            <person name="Silar P."/>
            <person name="Natvig D."/>
            <person name="Lalanne C."/>
            <person name="Gautier V."/>
            <person name="Ament-Velasquez S.L."/>
            <person name="Kruys A."/>
            <person name="Hutchinson M.I."/>
            <person name="Powell A.J."/>
            <person name="Barry K."/>
            <person name="Miller A.N."/>
            <person name="Grigoriev I.V."/>
            <person name="Debuchy R."/>
            <person name="Gladieux P."/>
            <person name="Thoren M.H."/>
            <person name="Johannesson H."/>
        </authorList>
    </citation>
    <scope>NUCLEOTIDE SEQUENCE</scope>
    <source>
        <strain evidence="2">SMH2532-1</strain>
    </source>
</reference>
<evidence type="ECO:0000313" key="3">
    <source>
        <dbReference type="Proteomes" id="UP001174936"/>
    </source>
</evidence>
<dbReference type="PANTHER" id="PTHR33112">
    <property type="entry name" value="DOMAIN PROTEIN, PUTATIVE-RELATED"/>
    <property type="match status" value="1"/>
</dbReference>
<dbReference type="Proteomes" id="UP001174936">
    <property type="component" value="Unassembled WGS sequence"/>
</dbReference>
<dbReference type="AlphaFoldDB" id="A0AA39YGL9"/>
<keyword evidence="3" id="KW-1185">Reference proteome</keyword>
<proteinExistence type="predicted"/>
<dbReference type="EMBL" id="JAULSV010000002">
    <property type="protein sequence ID" value="KAK0651131.1"/>
    <property type="molecule type" value="Genomic_DNA"/>
</dbReference>
<name>A0AA39YGL9_9PEZI</name>
<sequence length="659" mass="74080">MAPTPTTAHSCANCEVFTLDWESEDCMEKESGSFSFRAHLTAADVEIHAKDGCALAQYILDKFNTDCDAESQARRDSSARLRVDVFTGTISLLQVRNPDRTGTDALMALLASEDDAAAEDIAIRPVNCDPTSIKTIQTVRSWLALCLKQQRSHAPNFPSAPFMPTRVLEIMEPGTAGQVRITELPLLNPYATLSYCWGGPQKLSLTKNRLQTGALTFRKHEMPPTIRDAIRVAEELDLRFLWVDALCIVQDDPQDKAIEINAMADIYAHGTITIMASRSNSVDEGFLHNRFPFGVAASDQGVRLTYRTRSGKQGSVVAVPDFGGPEEPLDQRGWAFQEYLLSPRILSFGQLHTAWFCDRQADADCSKNKAPRSDGLSDVQRSAASELRECMLRLRRTPTSNSRPSPEDFFNLWYNMLHRYMGRELTYCADRLPALAAVAQRMQWVLGDEYLAGLWSGSIVRGLMWYRDDEPVKRLAEYSAPSWTWASIAASARIYFRNFTALAPHFSIIDCRTFPTYSAAPYGSVQYGYLRVTGLLVPAFFDRSTPVLCSRSLSMANFPGFVNPHVDAIDKEWETNDASIPLYLLCVALDNGSMLGLILRELDTGEYNRWGFFTMRLADRYDAQRYSSYAEDKPRPEMWSSSLEEWVEMMGDVKDIVIV</sequence>
<evidence type="ECO:0000259" key="1">
    <source>
        <dbReference type="Pfam" id="PF06985"/>
    </source>
</evidence>
<comment type="caution">
    <text evidence="2">The sequence shown here is derived from an EMBL/GenBank/DDBJ whole genome shotgun (WGS) entry which is preliminary data.</text>
</comment>
<accession>A0AA39YGL9</accession>
<protein>
    <submittedName>
        <fullName evidence="2">Heterokaryon incompatibility protein-domain-containing protein</fullName>
    </submittedName>
</protein>
<dbReference type="InterPro" id="IPR010730">
    <property type="entry name" value="HET"/>
</dbReference>
<gene>
    <name evidence="2" type="ORF">B0T16DRAFT_73529</name>
</gene>
<dbReference type="Pfam" id="PF06985">
    <property type="entry name" value="HET"/>
    <property type="match status" value="1"/>
</dbReference>
<feature type="domain" description="Heterokaryon incompatibility" evidence="1">
    <location>
        <begin position="190"/>
        <end position="338"/>
    </location>
</feature>
<dbReference type="PANTHER" id="PTHR33112:SF16">
    <property type="entry name" value="HETEROKARYON INCOMPATIBILITY DOMAIN-CONTAINING PROTEIN"/>
    <property type="match status" value="1"/>
</dbReference>